<reference evidence="1" key="1">
    <citation type="submission" date="2014-09" db="EMBL/GenBank/DDBJ databases">
        <authorList>
            <person name="Magalhaes I.L.F."/>
            <person name="Oliveira U."/>
            <person name="Santos F.R."/>
            <person name="Vidigal T.H.D.A."/>
            <person name="Brescovit A.D."/>
            <person name="Santos A.J."/>
        </authorList>
    </citation>
    <scope>NUCLEOTIDE SEQUENCE</scope>
    <source>
        <tissue evidence="1">Shoot tissue taken approximately 20 cm above the soil surface</tissue>
    </source>
</reference>
<name>A0A0A9F775_ARUDO</name>
<organism evidence="1">
    <name type="scientific">Arundo donax</name>
    <name type="common">Giant reed</name>
    <name type="synonym">Donax arundinaceus</name>
    <dbReference type="NCBI Taxonomy" id="35708"/>
    <lineage>
        <taxon>Eukaryota</taxon>
        <taxon>Viridiplantae</taxon>
        <taxon>Streptophyta</taxon>
        <taxon>Embryophyta</taxon>
        <taxon>Tracheophyta</taxon>
        <taxon>Spermatophyta</taxon>
        <taxon>Magnoliopsida</taxon>
        <taxon>Liliopsida</taxon>
        <taxon>Poales</taxon>
        <taxon>Poaceae</taxon>
        <taxon>PACMAD clade</taxon>
        <taxon>Arundinoideae</taxon>
        <taxon>Arundineae</taxon>
        <taxon>Arundo</taxon>
    </lineage>
</organism>
<dbReference type="AlphaFoldDB" id="A0A0A9F775"/>
<accession>A0A0A9F775</accession>
<reference evidence="1" key="2">
    <citation type="journal article" date="2015" name="Data Brief">
        <title>Shoot transcriptome of the giant reed, Arundo donax.</title>
        <authorList>
            <person name="Barrero R.A."/>
            <person name="Guerrero F.D."/>
            <person name="Moolhuijzen P."/>
            <person name="Goolsby J.A."/>
            <person name="Tidwell J."/>
            <person name="Bellgard S.E."/>
            <person name="Bellgard M.I."/>
        </authorList>
    </citation>
    <scope>NUCLEOTIDE SEQUENCE</scope>
    <source>
        <tissue evidence="1">Shoot tissue taken approximately 20 cm above the soil surface</tissue>
    </source>
</reference>
<sequence length="64" mass="7397">MGKIIQHSFGIQVYPYDRIPAYVGTLLSMCRNQHCTSHSKTKDLLHVEIKLKSETFTKCLYPLL</sequence>
<proteinExistence type="predicted"/>
<dbReference type="EMBL" id="GBRH01191895">
    <property type="protein sequence ID" value="JAE06001.1"/>
    <property type="molecule type" value="Transcribed_RNA"/>
</dbReference>
<evidence type="ECO:0000313" key="1">
    <source>
        <dbReference type="EMBL" id="JAE06001.1"/>
    </source>
</evidence>
<protein>
    <submittedName>
        <fullName evidence="1">Uncharacterized protein</fullName>
    </submittedName>
</protein>